<sequence>MTEKTCIKSCNVEKFAMIWTMCENQNNFMCKNEYSDGLYGELRILYQKETNKVVCHNKTYK</sequence>
<dbReference type="EMBL" id="FN653321">
    <property type="protein sequence ID" value="CBY17754.1"/>
    <property type="molecule type" value="Genomic_DNA"/>
</dbReference>
<accession>E4XYE2</accession>
<evidence type="ECO:0000313" key="1">
    <source>
        <dbReference type="EMBL" id="CBY17754.1"/>
    </source>
</evidence>
<dbReference type="InParanoid" id="E4XYE2"/>
<name>E4XYE2_OIKDI</name>
<dbReference type="Proteomes" id="UP000001307">
    <property type="component" value="Unassembled WGS sequence"/>
</dbReference>
<proteinExistence type="predicted"/>
<keyword evidence="2" id="KW-1185">Reference proteome</keyword>
<organism evidence="1">
    <name type="scientific">Oikopleura dioica</name>
    <name type="common">Tunicate</name>
    <dbReference type="NCBI Taxonomy" id="34765"/>
    <lineage>
        <taxon>Eukaryota</taxon>
        <taxon>Metazoa</taxon>
        <taxon>Chordata</taxon>
        <taxon>Tunicata</taxon>
        <taxon>Appendicularia</taxon>
        <taxon>Copelata</taxon>
        <taxon>Oikopleuridae</taxon>
        <taxon>Oikopleura</taxon>
    </lineage>
</organism>
<dbReference type="AlphaFoldDB" id="E4XYE2"/>
<evidence type="ECO:0000313" key="2">
    <source>
        <dbReference type="Proteomes" id="UP000001307"/>
    </source>
</evidence>
<gene>
    <name evidence="1" type="ORF">GSOID_T00009719001</name>
</gene>
<protein>
    <submittedName>
        <fullName evidence="1">Uncharacterized protein</fullName>
    </submittedName>
</protein>
<reference evidence="1" key="1">
    <citation type="journal article" date="2010" name="Science">
        <title>Plasticity of animal genome architecture unmasked by rapid evolution of a pelagic tunicate.</title>
        <authorList>
            <person name="Denoeud F."/>
            <person name="Henriet S."/>
            <person name="Mungpakdee S."/>
            <person name="Aury J.M."/>
            <person name="Da Silva C."/>
            <person name="Brinkmann H."/>
            <person name="Mikhaleva J."/>
            <person name="Olsen L.C."/>
            <person name="Jubin C."/>
            <person name="Canestro C."/>
            <person name="Bouquet J.M."/>
            <person name="Danks G."/>
            <person name="Poulain J."/>
            <person name="Campsteijn C."/>
            <person name="Adamski M."/>
            <person name="Cross I."/>
            <person name="Yadetie F."/>
            <person name="Muffato M."/>
            <person name="Louis A."/>
            <person name="Butcher S."/>
            <person name="Tsagkogeorga G."/>
            <person name="Konrad A."/>
            <person name="Singh S."/>
            <person name="Jensen M.F."/>
            <person name="Cong E.H."/>
            <person name="Eikeseth-Otteraa H."/>
            <person name="Noel B."/>
            <person name="Anthouard V."/>
            <person name="Porcel B.M."/>
            <person name="Kachouri-Lafond R."/>
            <person name="Nishino A."/>
            <person name="Ugolini M."/>
            <person name="Chourrout P."/>
            <person name="Nishida H."/>
            <person name="Aasland R."/>
            <person name="Huzurbazar S."/>
            <person name="Westhof E."/>
            <person name="Delsuc F."/>
            <person name="Lehrach H."/>
            <person name="Reinhardt R."/>
            <person name="Weissenbach J."/>
            <person name="Roy S.W."/>
            <person name="Artiguenave F."/>
            <person name="Postlethwait J.H."/>
            <person name="Manak J.R."/>
            <person name="Thompson E.M."/>
            <person name="Jaillon O."/>
            <person name="Du Pasquier L."/>
            <person name="Boudinot P."/>
            <person name="Liberles D.A."/>
            <person name="Volff J.N."/>
            <person name="Philippe H."/>
            <person name="Lenhard B."/>
            <person name="Roest Crollius H."/>
            <person name="Wincker P."/>
            <person name="Chourrout D."/>
        </authorList>
    </citation>
    <scope>NUCLEOTIDE SEQUENCE [LARGE SCALE GENOMIC DNA]</scope>
</reference>